<organism evidence="2 3">
    <name type="scientific">Sphingobium psychrophilum</name>
    <dbReference type="NCBI Taxonomy" id="2728834"/>
    <lineage>
        <taxon>Bacteria</taxon>
        <taxon>Pseudomonadati</taxon>
        <taxon>Pseudomonadota</taxon>
        <taxon>Alphaproteobacteria</taxon>
        <taxon>Sphingomonadales</taxon>
        <taxon>Sphingomonadaceae</taxon>
        <taxon>Sphingobium</taxon>
    </lineage>
</organism>
<keyword evidence="1" id="KW-0175">Coiled coil</keyword>
<gene>
    <name evidence="2" type="ORF">HHL08_23715</name>
</gene>
<feature type="coiled-coil region" evidence="1">
    <location>
        <begin position="2"/>
        <end position="29"/>
    </location>
</feature>
<evidence type="ECO:0000256" key="1">
    <source>
        <dbReference type="SAM" id="Coils"/>
    </source>
</evidence>
<comment type="caution">
    <text evidence="2">The sequence shown here is derived from an EMBL/GenBank/DDBJ whole genome shotgun (WGS) entry which is preliminary data.</text>
</comment>
<evidence type="ECO:0000313" key="2">
    <source>
        <dbReference type="EMBL" id="NML13099.1"/>
    </source>
</evidence>
<evidence type="ECO:0000313" key="3">
    <source>
        <dbReference type="Proteomes" id="UP000519023"/>
    </source>
</evidence>
<dbReference type="EMBL" id="JABBFV010000036">
    <property type="protein sequence ID" value="NML13099.1"/>
    <property type="molecule type" value="Genomic_DNA"/>
</dbReference>
<protein>
    <recommendedName>
        <fullName evidence="4">Transposase</fullName>
    </recommendedName>
</protein>
<dbReference type="Proteomes" id="UP000519023">
    <property type="component" value="Unassembled WGS sequence"/>
</dbReference>
<reference evidence="2 3" key="1">
    <citation type="submission" date="2020-04" db="EMBL/GenBank/DDBJ databases">
        <title>Sphingobium sp. AR-3-1 isolated from Arctic soil.</title>
        <authorList>
            <person name="Dahal R.H."/>
            <person name="Chaudhary D.K."/>
        </authorList>
    </citation>
    <scope>NUCLEOTIDE SEQUENCE [LARGE SCALE GENOMIC DNA]</scope>
    <source>
        <strain evidence="2 3">AR-3-1</strain>
    </source>
</reference>
<name>A0A7X9X073_9SPHN</name>
<dbReference type="RefSeq" id="WP_169575400.1">
    <property type="nucleotide sequence ID" value="NZ_JABBFV010000036.1"/>
</dbReference>
<dbReference type="AlphaFoldDB" id="A0A7X9X073"/>
<proteinExistence type="predicted"/>
<sequence>MGDAAQAEIQSLREQLAAAQAVAAEVARIKAINADLEARNALLEPIHILSDAHGLH</sequence>
<accession>A0A7X9X073</accession>
<keyword evidence="3" id="KW-1185">Reference proteome</keyword>
<evidence type="ECO:0008006" key="4">
    <source>
        <dbReference type="Google" id="ProtNLM"/>
    </source>
</evidence>